<evidence type="ECO:0000313" key="2">
    <source>
        <dbReference type="Proteomes" id="UP000178117"/>
    </source>
</evidence>
<dbReference type="STRING" id="1802685.A3C88_02765"/>
<accession>A0A1F8FU20</accession>
<dbReference type="EMBL" id="MGJZ01000027">
    <property type="protein sequence ID" value="OGN16663.1"/>
    <property type="molecule type" value="Genomic_DNA"/>
</dbReference>
<comment type="caution">
    <text evidence="1">The sequence shown here is derived from an EMBL/GenBank/DDBJ whole genome shotgun (WGS) entry which is preliminary data.</text>
</comment>
<reference evidence="1 2" key="1">
    <citation type="journal article" date="2016" name="Nat. Commun.">
        <title>Thousands of microbial genomes shed light on interconnected biogeochemical processes in an aquifer system.</title>
        <authorList>
            <person name="Anantharaman K."/>
            <person name="Brown C.T."/>
            <person name="Hug L.A."/>
            <person name="Sharon I."/>
            <person name="Castelle C.J."/>
            <person name="Probst A.J."/>
            <person name="Thomas B.C."/>
            <person name="Singh A."/>
            <person name="Wilkins M.J."/>
            <person name="Karaoz U."/>
            <person name="Brodie E.L."/>
            <person name="Williams K.H."/>
            <person name="Hubbard S.S."/>
            <person name="Banfield J.F."/>
        </authorList>
    </citation>
    <scope>NUCLEOTIDE SEQUENCE [LARGE SCALE GENOMIC DNA]</scope>
</reference>
<proteinExistence type="predicted"/>
<dbReference type="AlphaFoldDB" id="A0A1F8FU20"/>
<dbReference type="Proteomes" id="UP000178117">
    <property type="component" value="Unassembled WGS sequence"/>
</dbReference>
<evidence type="ECO:0000313" key="1">
    <source>
        <dbReference type="EMBL" id="OGN16663.1"/>
    </source>
</evidence>
<organism evidence="1 2">
    <name type="scientific">Candidatus Yanofskybacteria bacterium RIFCSPHIGHO2_02_FULL_50_12</name>
    <dbReference type="NCBI Taxonomy" id="1802685"/>
    <lineage>
        <taxon>Bacteria</taxon>
        <taxon>Candidatus Yanofskyibacteriota</taxon>
    </lineage>
</organism>
<name>A0A1F8FU20_9BACT</name>
<protein>
    <submittedName>
        <fullName evidence="1">Uncharacterized protein</fullName>
    </submittedName>
</protein>
<gene>
    <name evidence="1" type="ORF">A3C88_02765</name>
</gene>
<sequence>MERKLKELGPLYLFGKFLYNEQVLLEAYLWFHERQCERAFGESITTSERVPPEELRWIINC</sequence>